<comment type="activity regulation">
    <text evidence="12">Activated by a monovalent cation that binds near, but not in, the active site. The most likely occupant of the site in vivo is potassium. Ion binding induces a conformational change that may alter substrate affinity.</text>
</comment>
<evidence type="ECO:0000259" key="13">
    <source>
        <dbReference type="Pfam" id="PF00294"/>
    </source>
</evidence>
<evidence type="ECO:0000256" key="9">
    <source>
        <dbReference type="ARBA" id="ARBA00022842"/>
    </source>
</evidence>
<keyword evidence="9 12" id="KW-0460">Magnesium</keyword>
<keyword evidence="12" id="KW-0963">Cytoplasm</keyword>
<dbReference type="GO" id="GO:0005829">
    <property type="term" value="C:cytosol"/>
    <property type="evidence" value="ECO:0007669"/>
    <property type="project" value="TreeGrafter"/>
</dbReference>
<evidence type="ECO:0000256" key="11">
    <source>
        <dbReference type="ARBA" id="ARBA00023277"/>
    </source>
</evidence>
<dbReference type="GO" id="GO:0005524">
    <property type="term" value="F:ATP binding"/>
    <property type="evidence" value="ECO:0007669"/>
    <property type="project" value="UniProtKB-UniRule"/>
</dbReference>
<feature type="binding site" evidence="12">
    <location>
        <begin position="15"/>
        <end position="17"/>
    </location>
    <ligand>
        <name>substrate</name>
    </ligand>
</feature>
<dbReference type="InterPro" id="IPR011611">
    <property type="entry name" value="PfkB_dom"/>
</dbReference>
<evidence type="ECO:0000256" key="8">
    <source>
        <dbReference type="ARBA" id="ARBA00022840"/>
    </source>
</evidence>
<accession>A0A094YYM6</accession>
<dbReference type="InterPro" id="IPR002173">
    <property type="entry name" value="Carboh/pur_kinase_PfkB_CS"/>
</dbReference>
<name>A0A094YYM6_9PROT</name>
<dbReference type="EC" id="2.7.1.15" evidence="2 12"/>
<dbReference type="RefSeq" id="WP_035377218.1">
    <property type="nucleotide sequence ID" value="NZ_JACAOJ010000048.1"/>
</dbReference>
<comment type="caution">
    <text evidence="14">The sequence shown here is derived from an EMBL/GenBank/DDBJ whole genome shotgun (WGS) entry which is preliminary data.</text>
</comment>
<dbReference type="GeneID" id="89479773"/>
<dbReference type="Pfam" id="PF00294">
    <property type="entry name" value="PfkB"/>
    <property type="match status" value="1"/>
</dbReference>
<dbReference type="HAMAP" id="MF_01987">
    <property type="entry name" value="Ribokinase"/>
    <property type="match status" value="1"/>
</dbReference>
<comment type="similarity">
    <text evidence="12">Belongs to the carbohydrate kinase PfkB family. Ribokinase subfamily.</text>
</comment>
<comment type="function">
    <text evidence="12">Catalyzes the phosphorylation of ribose at O-5 in a reaction requiring ATP and magnesium. The resulting D-ribose-5-phosphate can then be used either for sythesis of nucleotides, histidine, and tryptophan, or as a component of the pentose phosphate pathway.</text>
</comment>
<dbReference type="EMBL" id="JOMM01000042">
    <property type="protein sequence ID" value="OUI84871.1"/>
    <property type="molecule type" value="Genomic_DNA"/>
</dbReference>
<dbReference type="GO" id="GO:0004747">
    <property type="term" value="F:ribokinase activity"/>
    <property type="evidence" value="ECO:0007669"/>
    <property type="project" value="UniProtKB-UniRule"/>
</dbReference>
<evidence type="ECO:0000313" key="15">
    <source>
        <dbReference type="EMBL" id="OUI84871.1"/>
    </source>
</evidence>
<keyword evidence="10 12" id="KW-0630">Potassium</keyword>
<dbReference type="Gene3D" id="3.40.1190.20">
    <property type="match status" value="1"/>
</dbReference>
<proteinExistence type="inferred from homology"/>
<evidence type="ECO:0000256" key="2">
    <source>
        <dbReference type="ARBA" id="ARBA00012035"/>
    </source>
</evidence>
<feature type="domain" description="Carbohydrate kinase PfkB" evidence="13">
    <location>
        <begin position="7"/>
        <end position="304"/>
    </location>
</feature>
<dbReference type="PANTHER" id="PTHR10584">
    <property type="entry name" value="SUGAR KINASE"/>
    <property type="match status" value="1"/>
</dbReference>
<dbReference type="UniPathway" id="UPA00916">
    <property type="reaction ID" value="UER00889"/>
</dbReference>
<organism evidence="14 16">
    <name type="scientific">Acetobacter tropicalis</name>
    <dbReference type="NCBI Taxonomy" id="104102"/>
    <lineage>
        <taxon>Bacteria</taxon>
        <taxon>Pseudomonadati</taxon>
        <taxon>Pseudomonadota</taxon>
        <taxon>Alphaproteobacteria</taxon>
        <taxon>Acetobacterales</taxon>
        <taxon>Acetobacteraceae</taxon>
        <taxon>Acetobacter</taxon>
    </lineage>
</organism>
<feature type="binding site" evidence="12">
    <location>
        <position position="295"/>
    </location>
    <ligand>
        <name>K(+)</name>
        <dbReference type="ChEBI" id="CHEBI:29103"/>
    </ligand>
</feature>
<evidence type="ECO:0000313" key="16">
    <source>
        <dbReference type="Proteomes" id="UP000029448"/>
    </source>
</evidence>
<evidence type="ECO:0000313" key="17">
    <source>
        <dbReference type="Proteomes" id="UP000194565"/>
    </source>
</evidence>
<dbReference type="CDD" id="cd01174">
    <property type="entry name" value="ribokinase"/>
    <property type="match status" value="1"/>
</dbReference>
<sequence length="313" mass="32275">MSDTTPLILSFGSVNIDLTVRVKALPKAGETLHASNYTIGLGGKGANQAAAAARLCRQTPAQVALAGRIGTDHFGAFARDALLSFGVETAPLYSDPEHPTGIALISVDQDGENCITVVGAANMAVGTADLEQNSPWLDRARVLLLQLECPLASVAAAAARTREAGGVVILDPAPVPTEALPALLWQNIDVLTPNETETFLLTGIQPETAEQAAQAAQILLHKGTQAVVIKMGGRGTYWHDGIEGGFISPFKVVPIDTVAAGDCFNAGLAVALSEGKPLPEAVRFASACGALATTRKGAADAAPTRNEVQALLA</sequence>
<feature type="binding site" evidence="12">
    <location>
        <position position="262"/>
    </location>
    <ligand>
        <name>substrate</name>
    </ligand>
</feature>
<dbReference type="PANTHER" id="PTHR10584:SF166">
    <property type="entry name" value="RIBOKINASE"/>
    <property type="match status" value="1"/>
</dbReference>
<comment type="catalytic activity">
    <reaction evidence="12">
        <text>D-ribose + ATP = D-ribose 5-phosphate + ADP + H(+)</text>
        <dbReference type="Rhea" id="RHEA:13697"/>
        <dbReference type="ChEBI" id="CHEBI:15378"/>
        <dbReference type="ChEBI" id="CHEBI:30616"/>
        <dbReference type="ChEBI" id="CHEBI:47013"/>
        <dbReference type="ChEBI" id="CHEBI:78346"/>
        <dbReference type="ChEBI" id="CHEBI:456216"/>
        <dbReference type="EC" id="2.7.1.15"/>
    </reaction>
</comment>
<dbReference type="GO" id="GO:0046872">
    <property type="term" value="F:metal ion binding"/>
    <property type="evidence" value="ECO:0007669"/>
    <property type="project" value="UniProtKB-KW"/>
</dbReference>
<keyword evidence="4 12" id="KW-0808">Transferase</keyword>
<feature type="binding site" evidence="12">
    <location>
        <position position="148"/>
    </location>
    <ligand>
        <name>substrate</name>
    </ligand>
</feature>
<dbReference type="EMBL" id="JOKM01000006">
    <property type="protein sequence ID" value="KGB26507.1"/>
    <property type="molecule type" value="Genomic_DNA"/>
</dbReference>
<evidence type="ECO:0000313" key="14">
    <source>
        <dbReference type="EMBL" id="KGB26507.1"/>
    </source>
</evidence>
<feature type="binding site" evidence="12">
    <location>
        <begin position="43"/>
        <end position="47"/>
    </location>
    <ligand>
        <name>substrate</name>
    </ligand>
</feature>
<evidence type="ECO:0000256" key="3">
    <source>
        <dbReference type="ARBA" id="ARBA00016943"/>
    </source>
</evidence>
<feature type="binding site" evidence="12">
    <location>
        <position position="256"/>
    </location>
    <ligand>
        <name>K(+)</name>
        <dbReference type="ChEBI" id="CHEBI:29103"/>
    </ligand>
</feature>
<keyword evidence="5 12" id="KW-0479">Metal-binding</keyword>
<keyword evidence="11 12" id="KW-0119">Carbohydrate metabolism</keyword>
<dbReference type="InterPro" id="IPR011877">
    <property type="entry name" value="Ribokinase"/>
</dbReference>
<feature type="binding site" evidence="12">
    <location>
        <position position="292"/>
    </location>
    <ligand>
        <name>K(+)</name>
        <dbReference type="ChEBI" id="CHEBI:29103"/>
    </ligand>
</feature>
<keyword evidence="7 12" id="KW-0418">Kinase</keyword>
<dbReference type="PATRIC" id="fig|104102.7.peg.131"/>
<dbReference type="GO" id="GO:0019303">
    <property type="term" value="P:D-ribose catabolic process"/>
    <property type="evidence" value="ECO:0007669"/>
    <property type="project" value="UniProtKB-UniRule"/>
</dbReference>
<comment type="caution">
    <text evidence="12">Lacks conserved residue(s) required for the propagation of feature annotation.</text>
</comment>
<dbReference type="Proteomes" id="UP000029448">
    <property type="component" value="Unassembled WGS sequence"/>
</dbReference>
<gene>
    <name evidence="12" type="primary">rbsK</name>
    <name evidence="14" type="ORF">AtDm6_0133</name>
    <name evidence="15" type="ORF">HC62_12630</name>
</gene>
<comment type="subcellular location">
    <subcellularLocation>
        <location evidence="12">Cytoplasm</location>
    </subcellularLocation>
</comment>
<keyword evidence="16" id="KW-1185">Reference proteome</keyword>
<reference evidence="14 16" key="1">
    <citation type="submission" date="2014-06" db="EMBL/GenBank/DDBJ databases">
        <title>Functional and comparative genomic analyses of the Drosophila gut microbiota identify candidate symbiosis factors.</title>
        <authorList>
            <person name="Newell P.D."/>
            <person name="Chaston J.M."/>
            <person name="Douglas A.E."/>
        </authorList>
    </citation>
    <scope>NUCLEOTIDE SEQUENCE [LARGE SCALE GENOMIC DNA]</scope>
    <source>
        <strain evidence="14 16">DmCS_006</strain>
    </source>
</reference>
<feature type="binding site" evidence="12">
    <location>
        <position position="194"/>
    </location>
    <ligand>
        <name>ATP</name>
        <dbReference type="ChEBI" id="CHEBI:30616"/>
    </ligand>
</feature>
<dbReference type="AlphaFoldDB" id="A0A094YYM6"/>
<feature type="binding site" evidence="12">
    <location>
        <begin position="261"/>
        <end position="262"/>
    </location>
    <ligand>
        <name>ATP</name>
        <dbReference type="ChEBI" id="CHEBI:30616"/>
    </ligand>
</feature>
<keyword evidence="8 12" id="KW-0067">ATP-binding</keyword>
<reference evidence="15 17" key="2">
    <citation type="submission" date="2014-06" db="EMBL/GenBank/DDBJ databases">
        <authorList>
            <person name="Ju J."/>
            <person name="Zhang J."/>
        </authorList>
    </citation>
    <scope>NUCLEOTIDE SEQUENCE [LARGE SCALE GENOMIC DNA]</scope>
    <source>
        <strain evidence="15">DmW_042</strain>
    </source>
</reference>
<dbReference type="InterPro" id="IPR029056">
    <property type="entry name" value="Ribokinase-like"/>
</dbReference>
<evidence type="ECO:0000256" key="7">
    <source>
        <dbReference type="ARBA" id="ARBA00022777"/>
    </source>
</evidence>
<dbReference type="InterPro" id="IPR002139">
    <property type="entry name" value="Ribo/fructo_kinase"/>
</dbReference>
<comment type="similarity">
    <text evidence="1">Belongs to the carbohydrate kinase pfkB family.</text>
</comment>
<comment type="pathway">
    <text evidence="12">Carbohydrate metabolism; D-ribose degradation; D-ribose 5-phosphate from beta-D-ribopyranose: step 2/2.</text>
</comment>
<dbReference type="SUPFAM" id="SSF53613">
    <property type="entry name" value="Ribokinase-like"/>
    <property type="match status" value="1"/>
</dbReference>
<dbReference type="Proteomes" id="UP000194565">
    <property type="component" value="Unassembled WGS sequence"/>
</dbReference>
<dbReference type="NCBIfam" id="TIGR02152">
    <property type="entry name" value="D_ribokin_bact"/>
    <property type="match status" value="1"/>
</dbReference>
<dbReference type="PRINTS" id="PR00990">
    <property type="entry name" value="RIBOKINASE"/>
</dbReference>
<evidence type="ECO:0000256" key="1">
    <source>
        <dbReference type="ARBA" id="ARBA00005380"/>
    </source>
</evidence>
<evidence type="ECO:0000256" key="6">
    <source>
        <dbReference type="ARBA" id="ARBA00022741"/>
    </source>
</evidence>
<evidence type="ECO:0000256" key="5">
    <source>
        <dbReference type="ARBA" id="ARBA00022723"/>
    </source>
</evidence>
<dbReference type="PROSITE" id="PS00584">
    <property type="entry name" value="PFKB_KINASES_2"/>
    <property type="match status" value="1"/>
</dbReference>
<keyword evidence="6 12" id="KW-0547">Nucleotide-binding</keyword>
<comment type="cofactor">
    <cofactor evidence="12">
        <name>Mg(2+)</name>
        <dbReference type="ChEBI" id="CHEBI:18420"/>
    </cofactor>
    <text evidence="12">Requires a divalent cation, most likely magnesium in vivo, as an electrophilic catalyst to aid phosphoryl group transfer. It is the chelate of the metal and the nucleotide that is the actual substrate.</text>
</comment>
<feature type="binding site" evidence="12">
    <location>
        <position position="258"/>
    </location>
    <ligand>
        <name>K(+)</name>
        <dbReference type="ChEBI" id="CHEBI:29103"/>
    </ligand>
</feature>
<comment type="subunit">
    <text evidence="12">Homodimer.</text>
</comment>
<feature type="binding site" evidence="12">
    <location>
        <position position="297"/>
    </location>
    <ligand>
        <name>K(+)</name>
        <dbReference type="ChEBI" id="CHEBI:29103"/>
    </ligand>
</feature>
<feature type="binding site" evidence="12">
    <location>
        <begin position="230"/>
        <end position="235"/>
    </location>
    <ligand>
        <name>ATP</name>
        <dbReference type="ChEBI" id="CHEBI:30616"/>
    </ligand>
</feature>
<evidence type="ECO:0000256" key="10">
    <source>
        <dbReference type="ARBA" id="ARBA00022958"/>
    </source>
</evidence>
<feature type="active site" description="Proton acceptor" evidence="12">
    <location>
        <position position="262"/>
    </location>
</feature>
<protein>
    <recommendedName>
        <fullName evidence="3 12">Ribokinase</fullName>
        <shortName evidence="12">RK</shortName>
        <ecNumber evidence="2 12">2.7.1.15</ecNumber>
    </recommendedName>
</protein>
<evidence type="ECO:0000256" key="4">
    <source>
        <dbReference type="ARBA" id="ARBA00022679"/>
    </source>
</evidence>
<dbReference type="STRING" id="104102.AtDm6_0133"/>
<evidence type="ECO:0000256" key="12">
    <source>
        <dbReference type="HAMAP-Rule" id="MF_01987"/>
    </source>
</evidence>